<sequence>MPFSPPVLLILALAGSTVADVTDWVNIPYLLQQSQSPSSSTSNAQTAICQNARSSAKIGPWSITNSKVASPPSGDLHDYLSWAPYHWPDCNWCTTANQRVHLVHDGNSTNTDDGSTSGDDDDNYEGEAIPNPIPAAQRRMSRVRRRPDDDAALEPSQAVAALDVPAPQAPLGTMPSLSVPQLPTGASTTSATGFAGGSAPPQAAVKTKASSSSSCTPSPTKSMPASATWTTCPYVQKDGKVNPDVRTLNGPAAINSASQSIIYNCVCCVLQQQQPGSAASDCSRNAVNAIVNFFVTPSTKMNPNMNFGQVVRGPGASGQQGTFTGILDLRGIVKIVNCLLILRAISSPDWPRTYDKNMTDWMGQYSGWLTNSDLGKSTAAKANNHASFYNAQKAAIQIGTGDNTGAIQTLSTFFANQFQDQITSSGEQPLEAVRTRPFHYRCFNLEALITLAKLGDQLGLNLWSSQSKYKATIQTAMDFVMTLDPKDEDGTEACPHAAAVSAAYGDPTGKYAAFLGRECPQYRSQSYFFYDQPGALPNAPGARTQNKRVDSPAGDVSDNIPKDWCPVQKNIPGFPSPPKDKVQLDDDIFVTCKELEPLYFPNVTPAPVDA</sequence>
<dbReference type="InterPro" id="IPR008397">
    <property type="entry name" value="Alginate_lyase_dom"/>
</dbReference>
<proteinExistence type="predicted"/>
<dbReference type="GO" id="GO:0016829">
    <property type="term" value="F:lyase activity"/>
    <property type="evidence" value="ECO:0007669"/>
    <property type="project" value="UniProtKB-KW"/>
</dbReference>
<organism evidence="6 7">
    <name type="scientific">Mycena maculata</name>
    <dbReference type="NCBI Taxonomy" id="230809"/>
    <lineage>
        <taxon>Eukaryota</taxon>
        <taxon>Fungi</taxon>
        <taxon>Dikarya</taxon>
        <taxon>Basidiomycota</taxon>
        <taxon>Agaricomycotina</taxon>
        <taxon>Agaricomycetes</taxon>
        <taxon>Agaricomycetidae</taxon>
        <taxon>Agaricales</taxon>
        <taxon>Marasmiineae</taxon>
        <taxon>Mycenaceae</taxon>
        <taxon>Mycena</taxon>
    </lineage>
</organism>
<dbReference type="Pfam" id="PF05426">
    <property type="entry name" value="Alginate_lyase"/>
    <property type="match status" value="1"/>
</dbReference>
<accession>A0AAD7KDP7</accession>
<keyword evidence="1 4" id="KW-0732">Signal</keyword>
<evidence type="ECO:0000313" key="6">
    <source>
        <dbReference type="EMBL" id="KAJ7783569.1"/>
    </source>
</evidence>
<dbReference type="SUPFAM" id="SSF48230">
    <property type="entry name" value="Chondroitin AC/alginate lyase"/>
    <property type="match status" value="1"/>
</dbReference>
<keyword evidence="7" id="KW-1185">Reference proteome</keyword>
<dbReference type="EMBL" id="JARJLG010000002">
    <property type="protein sequence ID" value="KAJ7783569.1"/>
    <property type="molecule type" value="Genomic_DNA"/>
</dbReference>
<evidence type="ECO:0000256" key="4">
    <source>
        <dbReference type="SAM" id="SignalP"/>
    </source>
</evidence>
<dbReference type="Gene3D" id="1.50.10.100">
    <property type="entry name" value="Chondroitin AC/alginate lyase"/>
    <property type="match status" value="2"/>
</dbReference>
<gene>
    <name evidence="6" type="ORF">DFH07DRAFT_788255</name>
</gene>
<name>A0AAD7KDP7_9AGAR</name>
<evidence type="ECO:0000256" key="1">
    <source>
        <dbReference type="ARBA" id="ARBA00022729"/>
    </source>
</evidence>
<feature type="domain" description="Alginate lyase" evidence="5">
    <location>
        <begin position="222"/>
        <end position="482"/>
    </location>
</feature>
<dbReference type="InterPro" id="IPR008929">
    <property type="entry name" value="Chondroitin_lyas"/>
</dbReference>
<feature type="chain" id="PRO_5042046233" evidence="4">
    <location>
        <begin position="20"/>
        <end position="610"/>
    </location>
</feature>
<feature type="compositionally biased region" description="Low complexity" evidence="3">
    <location>
        <begin position="105"/>
        <end position="117"/>
    </location>
</feature>
<dbReference type="Proteomes" id="UP001215280">
    <property type="component" value="Unassembled WGS sequence"/>
</dbReference>
<dbReference type="GO" id="GO:0042597">
    <property type="term" value="C:periplasmic space"/>
    <property type="evidence" value="ECO:0007669"/>
    <property type="project" value="InterPro"/>
</dbReference>
<evidence type="ECO:0000313" key="7">
    <source>
        <dbReference type="Proteomes" id="UP001215280"/>
    </source>
</evidence>
<feature type="region of interest" description="Disordered" evidence="3">
    <location>
        <begin position="104"/>
        <end position="153"/>
    </location>
</feature>
<feature type="region of interest" description="Disordered" evidence="3">
    <location>
        <begin position="539"/>
        <end position="561"/>
    </location>
</feature>
<feature type="signal peptide" evidence="4">
    <location>
        <begin position="1"/>
        <end position="19"/>
    </location>
</feature>
<evidence type="ECO:0000259" key="5">
    <source>
        <dbReference type="Pfam" id="PF05426"/>
    </source>
</evidence>
<feature type="compositionally biased region" description="Low complexity" evidence="3">
    <location>
        <begin position="183"/>
        <end position="223"/>
    </location>
</feature>
<comment type="caution">
    <text evidence="6">The sequence shown here is derived from an EMBL/GenBank/DDBJ whole genome shotgun (WGS) entry which is preliminary data.</text>
</comment>
<evidence type="ECO:0000256" key="2">
    <source>
        <dbReference type="ARBA" id="ARBA00023239"/>
    </source>
</evidence>
<dbReference type="AlphaFoldDB" id="A0AAD7KDP7"/>
<feature type="region of interest" description="Disordered" evidence="3">
    <location>
        <begin position="171"/>
        <end position="223"/>
    </location>
</feature>
<reference evidence="6" key="1">
    <citation type="submission" date="2023-03" db="EMBL/GenBank/DDBJ databases">
        <title>Massive genome expansion in bonnet fungi (Mycena s.s.) driven by repeated elements and novel gene families across ecological guilds.</title>
        <authorList>
            <consortium name="Lawrence Berkeley National Laboratory"/>
            <person name="Harder C.B."/>
            <person name="Miyauchi S."/>
            <person name="Viragh M."/>
            <person name="Kuo A."/>
            <person name="Thoen E."/>
            <person name="Andreopoulos B."/>
            <person name="Lu D."/>
            <person name="Skrede I."/>
            <person name="Drula E."/>
            <person name="Henrissat B."/>
            <person name="Morin E."/>
            <person name="Kohler A."/>
            <person name="Barry K."/>
            <person name="LaButti K."/>
            <person name="Morin E."/>
            <person name="Salamov A."/>
            <person name="Lipzen A."/>
            <person name="Mereny Z."/>
            <person name="Hegedus B."/>
            <person name="Baldrian P."/>
            <person name="Stursova M."/>
            <person name="Weitz H."/>
            <person name="Taylor A."/>
            <person name="Grigoriev I.V."/>
            <person name="Nagy L.G."/>
            <person name="Martin F."/>
            <person name="Kauserud H."/>
        </authorList>
    </citation>
    <scope>NUCLEOTIDE SEQUENCE</scope>
    <source>
        <strain evidence="6">CBHHK188m</strain>
    </source>
</reference>
<keyword evidence="2 6" id="KW-0456">Lyase</keyword>
<evidence type="ECO:0000256" key="3">
    <source>
        <dbReference type="SAM" id="MobiDB-lite"/>
    </source>
</evidence>
<protein>
    <submittedName>
        <fullName evidence="6">Chondroitin AC/alginate lyase</fullName>
    </submittedName>
</protein>